<keyword evidence="4" id="KW-0804">Transcription</keyword>
<sequence>MPPPREQQLLVKAARLYYEEGRSQHQIADTLGVSRSSVSRMLTAARDRGIVQIRINDPAGRDLDLEGELASRFGLRDCRVAENAAGERPLPRVGELGARWLLENLHSGQRIGVSWGRSVQAVVQHVPEETALDVEVLPLVGGLSSVESAITGEELVRDLAARLGGAFQRLHAPALLTSQAGRDILLAEPSIRDALERARKVHVAVIGIGNVGVGSSAALVDALELTPEERREFDGYQPVGDFCARYFDVEGRPVPGPVDERVLSVSLADLARIPTVAGVAAGTEKARGTAGALRTGVLDVLICDQSLATALLRGSHGKV</sequence>
<evidence type="ECO:0000256" key="3">
    <source>
        <dbReference type="ARBA" id="ARBA00023125"/>
    </source>
</evidence>
<dbReference type="EMBL" id="JAANOU010000001">
    <property type="protein sequence ID" value="NIH79709.1"/>
    <property type="molecule type" value="Genomic_DNA"/>
</dbReference>
<dbReference type="Pfam" id="PF04198">
    <property type="entry name" value="Sugar-bind"/>
    <property type="match status" value="1"/>
</dbReference>
<proteinExistence type="inferred from homology"/>
<protein>
    <submittedName>
        <fullName evidence="7">DNA-binding transcriptional regulator LsrR (DeoR family)</fullName>
    </submittedName>
</protein>
<comment type="similarity">
    <text evidence="1">Belongs to the SorC transcriptional regulatory family.</text>
</comment>
<dbReference type="InterPro" id="IPR007630">
    <property type="entry name" value="RNA_pol_sigma70_r4"/>
</dbReference>
<evidence type="ECO:0000259" key="5">
    <source>
        <dbReference type="Pfam" id="PF04198"/>
    </source>
</evidence>
<evidence type="ECO:0000256" key="4">
    <source>
        <dbReference type="ARBA" id="ARBA00023163"/>
    </source>
</evidence>
<gene>
    <name evidence="7" type="ORF">FHX46_002239</name>
</gene>
<feature type="domain" description="Sugar-binding" evidence="5">
    <location>
        <begin position="60"/>
        <end position="313"/>
    </location>
</feature>
<dbReference type="InterPro" id="IPR051054">
    <property type="entry name" value="SorC_transcr_regulators"/>
</dbReference>
<keyword evidence="8" id="KW-1185">Reference proteome</keyword>
<evidence type="ECO:0000256" key="1">
    <source>
        <dbReference type="ARBA" id="ARBA00010466"/>
    </source>
</evidence>
<dbReference type="Gene3D" id="3.40.50.1360">
    <property type="match status" value="1"/>
</dbReference>
<dbReference type="RefSeq" id="WP_167113077.1">
    <property type="nucleotide sequence ID" value="NZ_JAANOU010000001.1"/>
</dbReference>
<evidence type="ECO:0000313" key="7">
    <source>
        <dbReference type="EMBL" id="NIH79709.1"/>
    </source>
</evidence>
<feature type="domain" description="RNA polymerase sigma-70 region 4" evidence="6">
    <location>
        <begin position="3"/>
        <end position="47"/>
    </location>
</feature>
<dbReference type="Proteomes" id="UP000754495">
    <property type="component" value="Unassembled WGS sequence"/>
</dbReference>
<dbReference type="PANTHER" id="PTHR34294:SF1">
    <property type="entry name" value="TRANSCRIPTIONAL REGULATOR LSRR"/>
    <property type="match status" value="1"/>
</dbReference>
<evidence type="ECO:0000259" key="6">
    <source>
        <dbReference type="Pfam" id="PF04545"/>
    </source>
</evidence>
<comment type="caution">
    <text evidence="7">The sequence shown here is derived from an EMBL/GenBank/DDBJ whole genome shotgun (WGS) entry which is preliminary data.</text>
</comment>
<accession>A0ABX0SVM5</accession>
<organism evidence="7 8">
    <name type="scientific">Amycolatopsis viridis</name>
    <dbReference type="NCBI Taxonomy" id="185678"/>
    <lineage>
        <taxon>Bacteria</taxon>
        <taxon>Bacillati</taxon>
        <taxon>Actinomycetota</taxon>
        <taxon>Actinomycetes</taxon>
        <taxon>Pseudonocardiales</taxon>
        <taxon>Pseudonocardiaceae</taxon>
        <taxon>Amycolatopsis</taxon>
    </lineage>
</organism>
<dbReference type="PANTHER" id="PTHR34294">
    <property type="entry name" value="TRANSCRIPTIONAL REGULATOR-RELATED"/>
    <property type="match status" value="1"/>
</dbReference>
<dbReference type="InterPro" id="IPR007324">
    <property type="entry name" value="Sugar-bd_dom_put"/>
</dbReference>
<evidence type="ECO:0000256" key="2">
    <source>
        <dbReference type="ARBA" id="ARBA00023015"/>
    </source>
</evidence>
<keyword evidence="3 7" id="KW-0238">DNA-binding</keyword>
<evidence type="ECO:0000313" key="8">
    <source>
        <dbReference type="Proteomes" id="UP000754495"/>
    </source>
</evidence>
<name>A0ABX0SVM5_9PSEU</name>
<dbReference type="Gene3D" id="1.10.10.60">
    <property type="entry name" value="Homeodomain-like"/>
    <property type="match status" value="1"/>
</dbReference>
<dbReference type="GO" id="GO:0003677">
    <property type="term" value="F:DNA binding"/>
    <property type="evidence" value="ECO:0007669"/>
    <property type="project" value="UniProtKB-KW"/>
</dbReference>
<dbReference type="Pfam" id="PF04545">
    <property type="entry name" value="Sigma70_r4"/>
    <property type="match status" value="1"/>
</dbReference>
<dbReference type="SUPFAM" id="SSF100950">
    <property type="entry name" value="NagB/RpiA/CoA transferase-like"/>
    <property type="match status" value="1"/>
</dbReference>
<dbReference type="InterPro" id="IPR037171">
    <property type="entry name" value="NagB/RpiA_transferase-like"/>
</dbReference>
<reference evidence="7 8" key="1">
    <citation type="submission" date="2020-03" db="EMBL/GenBank/DDBJ databases">
        <title>Sequencing the genomes of 1000 actinobacteria strains.</title>
        <authorList>
            <person name="Klenk H.-P."/>
        </authorList>
    </citation>
    <scope>NUCLEOTIDE SEQUENCE [LARGE SCALE GENOMIC DNA]</scope>
    <source>
        <strain evidence="7 8">DSM 45668</strain>
    </source>
</reference>
<keyword evidence="2" id="KW-0805">Transcription regulation</keyword>